<keyword evidence="2" id="KW-0378">Hydrolase</keyword>
<dbReference type="Gene3D" id="3.60.15.10">
    <property type="entry name" value="Ribonuclease Z/Hydroxyacylglutathione hydrolase-like"/>
    <property type="match status" value="1"/>
</dbReference>
<dbReference type="CDD" id="cd07716">
    <property type="entry name" value="RNaseZ_short-form-like_MBL-fold"/>
    <property type="match status" value="1"/>
</dbReference>
<dbReference type="RefSeq" id="WP_009483492.1">
    <property type="nucleotide sequence ID" value="NZ_BAFE01000091.1"/>
</dbReference>
<dbReference type="eggNOG" id="COG1234">
    <property type="taxonomic scope" value="Bacteria"/>
</dbReference>
<keyword evidence="3" id="KW-1185">Reference proteome</keyword>
<dbReference type="SMART" id="SM00849">
    <property type="entry name" value="Lactamase_B"/>
    <property type="match status" value="1"/>
</dbReference>
<reference evidence="2 3" key="1">
    <citation type="submission" date="2012-02" db="EMBL/GenBank/DDBJ databases">
        <title>Whole genome shotgun sequence of Mobilicoccus pelagius NBRC 104925.</title>
        <authorList>
            <person name="Yoshida Y."/>
            <person name="Hosoyama A."/>
            <person name="Tsuchikane K."/>
            <person name="Katsumata H."/>
            <person name="Yamazaki S."/>
            <person name="Fujita N."/>
        </authorList>
    </citation>
    <scope>NUCLEOTIDE SEQUENCE [LARGE SCALE GENOMIC DNA]</scope>
    <source>
        <strain evidence="2 3">NBRC 104925</strain>
    </source>
</reference>
<sequence>MRLHVVGCSGSMPGPASPASCYLVQTEHEGRTWTIALDLGNGSTGPMREFLDPIDLDAVVLSHLHPDHCLDACSLYVALRYTPGRVRETRMSLVGPRGADERLGRAYGVEHAESLHERYEFAEFEARTPFTVGPFTITPIPVFHPVDAYGLRVEADGAVLAYTGDTDLCPELTELMTGADLVLADSAYVDGRDDGTGVHMSGSRAARAAIEAGGVKRLMLTHIPAWNDREICRAQAAEVWRGDGRRVELADPLATYEI</sequence>
<dbReference type="PANTHER" id="PTHR46018">
    <property type="entry name" value="ZINC PHOSPHODIESTERASE ELAC PROTEIN 1"/>
    <property type="match status" value="1"/>
</dbReference>
<gene>
    <name evidence="2" type="ORF">MOPEL_132_00160</name>
</gene>
<evidence type="ECO:0000259" key="1">
    <source>
        <dbReference type="SMART" id="SM00849"/>
    </source>
</evidence>
<accession>H5UV91</accession>
<dbReference type="SUPFAM" id="SSF56281">
    <property type="entry name" value="Metallo-hydrolase/oxidoreductase"/>
    <property type="match status" value="1"/>
</dbReference>
<proteinExistence type="predicted"/>
<comment type="caution">
    <text evidence="2">The sequence shown here is derived from an EMBL/GenBank/DDBJ whole genome shotgun (WGS) entry which is preliminary data.</text>
</comment>
<dbReference type="InterPro" id="IPR036866">
    <property type="entry name" value="RibonucZ/Hydroxyglut_hydro"/>
</dbReference>
<dbReference type="OrthoDB" id="9800940at2"/>
<feature type="domain" description="Metallo-beta-lactamase" evidence="1">
    <location>
        <begin position="18"/>
        <end position="222"/>
    </location>
</feature>
<dbReference type="Pfam" id="PF12706">
    <property type="entry name" value="Lactamase_B_2"/>
    <property type="match status" value="1"/>
</dbReference>
<dbReference type="EMBL" id="BAFE01000091">
    <property type="protein sequence ID" value="GAB49649.1"/>
    <property type="molecule type" value="Genomic_DNA"/>
</dbReference>
<dbReference type="PANTHER" id="PTHR46018:SF4">
    <property type="entry name" value="METALLO-HYDROLASE YHFI-RELATED"/>
    <property type="match status" value="1"/>
</dbReference>
<dbReference type="Proteomes" id="UP000004367">
    <property type="component" value="Unassembled WGS sequence"/>
</dbReference>
<dbReference type="AlphaFoldDB" id="H5UV91"/>
<protein>
    <submittedName>
        <fullName evidence="2">Putative hydrolase</fullName>
    </submittedName>
</protein>
<evidence type="ECO:0000313" key="2">
    <source>
        <dbReference type="EMBL" id="GAB49649.1"/>
    </source>
</evidence>
<dbReference type="InterPro" id="IPR001279">
    <property type="entry name" value="Metallo-B-lactamas"/>
</dbReference>
<evidence type="ECO:0000313" key="3">
    <source>
        <dbReference type="Proteomes" id="UP000004367"/>
    </source>
</evidence>
<dbReference type="GO" id="GO:0042781">
    <property type="term" value="F:3'-tRNA processing endoribonuclease activity"/>
    <property type="evidence" value="ECO:0007669"/>
    <property type="project" value="TreeGrafter"/>
</dbReference>
<name>H5UV91_9MICO</name>
<organism evidence="2 3">
    <name type="scientific">Mobilicoccus pelagius NBRC 104925</name>
    <dbReference type="NCBI Taxonomy" id="1089455"/>
    <lineage>
        <taxon>Bacteria</taxon>
        <taxon>Bacillati</taxon>
        <taxon>Actinomycetota</taxon>
        <taxon>Actinomycetes</taxon>
        <taxon>Micrococcales</taxon>
        <taxon>Dermatophilaceae</taxon>
        <taxon>Mobilicoccus</taxon>
    </lineage>
</organism>
<dbReference type="STRING" id="1089455.MOPEL_132_00160"/>